<protein>
    <recommendedName>
        <fullName evidence="4">SH2 domain-containing protein</fullName>
    </recommendedName>
</protein>
<dbReference type="InterPro" id="IPR000980">
    <property type="entry name" value="SH2"/>
</dbReference>
<feature type="region of interest" description="Disordered" evidence="3">
    <location>
        <begin position="288"/>
        <end position="309"/>
    </location>
</feature>
<feature type="coiled-coil region" evidence="2">
    <location>
        <begin position="432"/>
        <end position="459"/>
    </location>
</feature>
<dbReference type="Gene3D" id="3.30.505.10">
    <property type="entry name" value="SH2 domain"/>
    <property type="match status" value="2"/>
</dbReference>
<evidence type="ECO:0000256" key="1">
    <source>
        <dbReference type="PROSITE-ProRule" id="PRU00191"/>
    </source>
</evidence>
<evidence type="ECO:0000313" key="5">
    <source>
        <dbReference type="EMBL" id="PCG70680.1"/>
    </source>
</evidence>
<dbReference type="EMBL" id="NWSH01001616">
    <property type="protein sequence ID" value="PCG70680.1"/>
    <property type="molecule type" value="Genomic_DNA"/>
</dbReference>
<organism evidence="5">
    <name type="scientific">Heliothis virescens</name>
    <name type="common">Tobacco budworm moth</name>
    <dbReference type="NCBI Taxonomy" id="7102"/>
    <lineage>
        <taxon>Eukaryota</taxon>
        <taxon>Metazoa</taxon>
        <taxon>Ecdysozoa</taxon>
        <taxon>Arthropoda</taxon>
        <taxon>Hexapoda</taxon>
        <taxon>Insecta</taxon>
        <taxon>Pterygota</taxon>
        <taxon>Neoptera</taxon>
        <taxon>Endopterygota</taxon>
        <taxon>Lepidoptera</taxon>
        <taxon>Glossata</taxon>
        <taxon>Ditrysia</taxon>
        <taxon>Noctuoidea</taxon>
        <taxon>Noctuidae</taxon>
        <taxon>Heliothinae</taxon>
        <taxon>Heliothis</taxon>
    </lineage>
</organism>
<accession>A0A2A4JGY1</accession>
<feature type="region of interest" description="Disordered" evidence="3">
    <location>
        <begin position="627"/>
        <end position="648"/>
    </location>
</feature>
<dbReference type="SUPFAM" id="SSF55550">
    <property type="entry name" value="SH2 domain"/>
    <property type="match status" value="2"/>
</dbReference>
<evidence type="ECO:0000259" key="4">
    <source>
        <dbReference type="PROSITE" id="PS50001"/>
    </source>
</evidence>
<feature type="coiled-coil region" evidence="2">
    <location>
        <begin position="93"/>
        <end position="120"/>
    </location>
</feature>
<dbReference type="SMART" id="SM00252">
    <property type="entry name" value="SH2"/>
    <property type="match status" value="2"/>
</dbReference>
<sequence length="782" mass="88438">MLQQILRDMWVDPEILAELDETQKQTLFCKMREEQVRRWQLWDEKVGKEDERPKFQKNGKKQVQFLTGEDGEPWVWVMGEHPEDKSIETILAEEAREKAIAQARQEVQQLRKSVEKELTQLIEYKPLDDLEQKFDLSPKTIDPLEDTLEIYCTVDELRQRIEALEPDVKIEPDEIDKLPTPDFTDPLKLDLSKNTLHFNFIEGKRDVLQDMGVGAGGDGVSVLVAAWERRVAAARAGDILRGIRAKRARAMRLAHHAAQTHDAAWRDQERKAKEAEASMREIARAAREAHRRSSHIAAPPDTTQAGKPPNREAIVEWFQTHELKRGVGLDENNKPVDWFHGLISRSEAEAALSGCAAGSFLIRVSERVWGYAVTYRDPARCKHYLVEAARAYRLLPTGHVAHDTLVVIVVVVNVWVMGEHPEDKSIETILAEEAREKAIAQARQEVQQLRKSVEKELTQLIEYKPLDDLEQKFDLSPKTIDPLEDTLEIYCTVDELRQRIEALEPDVKIEPDEIDKLPTPDFTDPLKLDLSKNTLHFNFIEGKRDVLQDMGVGAGGDGVSVLVAAWERRVAAARAGDILRGIRAKRARAMRLAHHAAQTHDAAWRDQERKAKEAEASMREIARAAREAHRRSSHIAAPPDTTQAGKPPNREAIVEWFQTHELKRGVGLDENNKPVDWFHGLISRSEAEAALSGCAAGSFLIRVSERVWGYAVTYRDPARCKHYLVEAARAYRLLPTGHVAHDTLADLINYHKTVPITESGGELLVTACPPQQTPDILCVPPS</sequence>
<feature type="compositionally biased region" description="Basic and acidic residues" evidence="3">
    <location>
        <begin position="602"/>
        <end position="617"/>
    </location>
</feature>
<keyword evidence="1" id="KW-0727">SH2 domain</keyword>
<feature type="compositionally biased region" description="Basic and acidic residues" evidence="3">
    <location>
        <begin position="263"/>
        <end position="278"/>
    </location>
</feature>
<dbReference type="PANTHER" id="PTHR14388">
    <property type="entry name" value="T CELL-SPECIFIC ADAPTER PROTEIN TSAD"/>
    <property type="match status" value="1"/>
</dbReference>
<gene>
    <name evidence="5" type="ORF">B5V51_2712</name>
</gene>
<comment type="caution">
    <text evidence="5">The sequence shown here is derived from an EMBL/GenBank/DDBJ whole genome shotgun (WGS) entry which is preliminary data.</text>
</comment>
<dbReference type="AlphaFoldDB" id="A0A2A4JGY1"/>
<keyword evidence="2" id="KW-0175">Coiled coil</keyword>
<feature type="region of interest" description="Disordered" evidence="3">
    <location>
        <begin position="259"/>
        <end position="278"/>
    </location>
</feature>
<feature type="domain" description="SH2" evidence="4">
    <location>
        <begin position="338"/>
        <end position="409"/>
    </location>
</feature>
<reference evidence="5" key="1">
    <citation type="submission" date="2017-09" db="EMBL/GenBank/DDBJ databases">
        <title>Contemporary evolution of a Lepidopteran species, Heliothis virescens, in response to modern agricultural practices.</title>
        <authorList>
            <person name="Fritz M.L."/>
            <person name="Deyonke A.M."/>
            <person name="Papanicolaou A."/>
            <person name="Micinski S."/>
            <person name="Westbrook J."/>
            <person name="Gould F."/>
        </authorList>
    </citation>
    <scope>NUCLEOTIDE SEQUENCE [LARGE SCALE GENOMIC DNA]</scope>
    <source>
        <strain evidence="5">HvINT-</strain>
        <tissue evidence="5">Whole body</tissue>
    </source>
</reference>
<evidence type="ECO:0000256" key="3">
    <source>
        <dbReference type="SAM" id="MobiDB-lite"/>
    </source>
</evidence>
<evidence type="ECO:0000256" key="2">
    <source>
        <dbReference type="SAM" id="Coils"/>
    </source>
</evidence>
<feature type="region of interest" description="Disordered" evidence="3">
    <location>
        <begin position="598"/>
        <end position="617"/>
    </location>
</feature>
<dbReference type="PROSITE" id="PS50001">
    <property type="entry name" value="SH2"/>
    <property type="match status" value="2"/>
</dbReference>
<name>A0A2A4JGY1_HELVI</name>
<dbReference type="PANTHER" id="PTHR14388:SF17">
    <property type="entry name" value="SH2 DOMAIN-CONTAINING PROTEIN"/>
    <property type="match status" value="1"/>
</dbReference>
<proteinExistence type="predicted"/>
<dbReference type="GO" id="GO:0005737">
    <property type="term" value="C:cytoplasm"/>
    <property type="evidence" value="ECO:0007669"/>
    <property type="project" value="TreeGrafter"/>
</dbReference>
<dbReference type="STRING" id="7102.A0A2A4JGY1"/>
<dbReference type="InterPro" id="IPR036860">
    <property type="entry name" value="SH2_dom_sf"/>
</dbReference>
<feature type="domain" description="SH2" evidence="4">
    <location>
        <begin position="677"/>
        <end position="768"/>
    </location>
</feature>
<dbReference type="Pfam" id="PF00017">
    <property type="entry name" value="SH2"/>
    <property type="match status" value="2"/>
</dbReference>